<sequence>MDAPFHAGEIAVQMRVGVHERMAEVGSRVMRTAMPEQHRELFQKLPMMLVGSLDAHGRPWASMVVGAPGFIHAPDDRHLRLNTTPLPGDPLADHLAVDVPLGLLGIEPHTRRRNRMNGTVEQMDASGFTVVVDQSFGNCPQYIQARQPSWVDAEGPPPVRLSPALHQEALALIRHSDTLFIATASARPQGHAGAQGVDVSHRGGPPGFVRIDVNPATSRTTLTLPDYRGNFMFNTLGNIAANPRAGLFFFDPSTGDVLQATGSAAIVWDEAQIAAFPGAQRLLQVHIDEALWRAGTLPLRWTAAQYAPQFEAMGISTELGA</sequence>
<dbReference type="OrthoDB" id="9796486at2"/>
<dbReference type="InterPro" id="IPR011576">
    <property type="entry name" value="Pyridox_Oxase_N"/>
</dbReference>
<dbReference type="SUPFAM" id="SSF50475">
    <property type="entry name" value="FMN-binding split barrel"/>
    <property type="match status" value="2"/>
</dbReference>
<dbReference type="Gene3D" id="2.30.110.10">
    <property type="entry name" value="Electron Transport, Fmn-binding Protein, Chain A"/>
    <property type="match status" value="2"/>
</dbReference>
<dbReference type="PANTHER" id="PTHR42815:SF2">
    <property type="entry name" value="FAD-BINDING, PUTATIVE (AFU_ORTHOLOGUE AFUA_6G07600)-RELATED"/>
    <property type="match status" value="1"/>
</dbReference>
<dbReference type="RefSeq" id="WP_124541723.1">
    <property type="nucleotide sequence ID" value="NZ_QUSW01000005.1"/>
</dbReference>
<evidence type="ECO:0000313" key="3">
    <source>
        <dbReference type="Proteomes" id="UP000267464"/>
    </source>
</evidence>
<organism evidence="2 3">
    <name type="scientific">Piscinibacter terrae</name>
    <dbReference type="NCBI Taxonomy" id="2496871"/>
    <lineage>
        <taxon>Bacteria</taxon>
        <taxon>Pseudomonadati</taxon>
        <taxon>Pseudomonadota</taxon>
        <taxon>Betaproteobacteria</taxon>
        <taxon>Burkholderiales</taxon>
        <taxon>Sphaerotilaceae</taxon>
        <taxon>Piscinibacter</taxon>
    </lineage>
</organism>
<keyword evidence="3" id="KW-1185">Reference proteome</keyword>
<protein>
    <submittedName>
        <fullName evidence="2">Flavin-nucleotide-binding protein</fullName>
    </submittedName>
</protein>
<dbReference type="Proteomes" id="UP000267464">
    <property type="component" value="Unassembled WGS sequence"/>
</dbReference>
<comment type="caution">
    <text evidence="2">The sequence shown here is derived from an EMBL/GenBank/DDBJ whole genome shotgun (WGS) entry which is preliminary data.</text>
</comment>
<evidence type="ECO:0000313" key="2">
    <source>
        <dbReference type="EMBL" id="RQP22979.1"/>
    </source>
</evidence>
<reference evidence="2 3" key="1">
    <citation type="submission" date="2018-08" db="EMBL/GenBank/DDBJ databases">
        <authorList>
            <person name="Khan S.A."/>
            <person name="Jeon C.O."/>
            <person name="Chun B.H."/>
            <person name="Jeong S.E."/>
        </authorList>
    </citation>
    <scope>NUCLEOTIDE SEQUENCE [LARGE SCALE GENOMIC DNA]</scope>
    <source>
        <strain evidence="2 3">S-16</strain>
    </source>
</reference>
<name>A0A3N7JPJ1_9BURK</name>
<feature type="domain" description="Pyridoxamine 5'-phosphate oxidase N-terminal" evidence="1">
    <location>
        <begin position="165"/>
        <end position="285"/>
    </location>
</feature>
<gene>
    <name evidence="2" type="ORF">DZC73_17770</name>
</gene>
<dbReference type="PANTHER" id="PTHR42815">
    <property type="entry name" value="FAD-BINDING, PUTATIVE (AFU_ORTHOLOGUE AFUA_6G07600)-RELATED"/>
    <property type="match status" value="1"/>
</dbReference>
<dbReference type="InterPro" id="IPR012349">
    <property type="entry name" value="Split_barrel_FMN-bd"/>
</dbReference>
<evidence type="ECO:0000259" key="1">
    <source>
        <dbReference type="Pfam" id="PF01243"/>
    </source>
</evidence>
<proteinExistence type="predicted"/>
<dbReference type="Pfam" id="PF01243">
    <property type="entry name" value="PNPOx_N"/>
    <property type="match status" value="2"/>
</dbReference>
<feature type="domain" description="Pyridoxamine 5'-phosphate oxidase N-terminal" evidence="1">
    <location>
        <begin position="34"/>
        <end position="139"/>
    </location>
</feature>
<dbReference type="EMBL" id="QUSW01000005">
    <property type="protein sequence ID" value="RQP22979.1"/>
    <property type="molecule type" value="Genomic_DNA"/>
</dbReference>
<dbReference type="AlphaFoldDB" id="A0A3N7JPJ1"/>
<reference evidence="2 3" key="2">
    <citation type="submission" date="2018-12" db="EMBL/GenBank/DDBJ databases">
        <title>Rhizobacter gummiphilus sp. nov., a rubber-degrading bacterium isolated from the soil of a botanical garden in Japan.</title>
        <authorList>
            <person name="Shunsuke S.S."/>
        </authorList>
    </citation>
    <scope>NUCLEOTIDE SEQUENCE [LARGE SCALE GENOMIC DNA]</scope>
    <source>
        <strain evidence="2 3">S-16</strain>
    </source>
</reference>
<accession>A0A3N7JPJ1</accession>